<keyword evidence="3" id="KW-1185">Reference proteome</keyword>
<feature type="transmembrane region" description="Helical" evidence="1">
    <location>
        <begin position="20"/>
        <end position="37"/>
    </location>
</feature>
<feature type="transmembrane region" description="Helical" evidence="1">
    <location>
        <begin position="49"/>
        <end position="69"/>
    </location>
</feature>
<evidence type="ECO:0000256" key="1">
    <source>
        <dbReference type="SAM" id="Phobius"/>
    </source>
</evidence>
<feature type="transmembrane region" description="Helical" evidence="1">
    <location>
        <begin position="81"/>
        <end position="104"/>
    </location>
</feature>
<dbReference type="RefSeq" id="WP_307322482.1">
    <property type="nucleotide sequence ID" value="NZ_JAUSUG010000003.1"/>
</dbReference>
<keyword evidence="1" id="KW-0812">Transmembrane</keyword>
<accession>A0ABT9ZQT4</accession>
<keyword evidence="1" id="KW-0472">Membrane</keyword>
<name>A0ABT9ZQT4_9BACI</name>
<feature type="transmembrane region" description="Helical" evidence="1">
    <location>
        <begin position="157"/>
        <end position="176"/>
    </location>
</feature>
<feature type="transmembrane region" description="Helical" evidence="1">
    <location>
        <begin position="183"/>
        <end position="202"/>
    </location>
</feature>
<feature type="transmembrane region" description="Helical" evidence="1">
    <location>
        <begin position="116"/>
        <end position="137"/>
    </location>
</feature>
<proteinExistence type="predicted"/>
<evidence type="ECO:0000313" key="2">
    <source>
        <dbReference type="EMBL" id="MDQ0253604.1"/>
    </source>
</evidence>
<evidence type="ECO:0000313" key="3">
    <source>
        <dbReference type="Proteomes" id="UP001230005"/>
    </source>
</evidence>
<keyword evidence="1" id="KW-1133">Transmembrane helix</keyword>
<organism evidence="2 3">
    <name type="scientific">Evansella vedderi</name>
    <dbReference type="NCBI Taxonomy" id="38282"/>
    <lineage>
        <taxon>Bacteria</taxon>
        <taxon>Bacillati</taxon>
        <taxon>Bacillota</taxon>
        <taxon>Bacilli</taxon>
        <taxon>Bacillales</taxon>
        <taxon>Bacillaceae</taxon>
        <taxon>Evansella</taxon>
    </lineage>
</organism>
<sequence>MLEPLHTFSFGPLTVTMEMLFFLLGTAFGYAIIHYYLKRLKVNVREEFLDSVLMGIVIGVIFYKFWPFLLEPSLLLDLRNILYFAGGPYASYGAIGIGFLYLIFQGYRKKWPYHCWDSLLFGTVSMLLFYSLCVKAYGAPTPFSFGFTVENTVYHPVNVYMTWLYLLLLGVSIFLVSPKVKYARTAVLLIGMVFIHLLVSPFSI</sequence>
<dbReference type="EMBL" id="JAUSUG010000003">
    <property type="protein sequence ID" value="MDQ0253604.1"/>
    <property type="molecule type" value="Genomic_DNA"/>
</dbReference>
<reference evidence="2 3" key="1">
    <citation type="submission" date="2023-07" db="EMBL/GenBank/DDBJ databases">
        <title>Genomic Encyclopedia of Type Strains, Phase IV (KMG-IV): sequencing the most valuable type-strain genomes for metagenomic binning, comparative biology and taxonomic classification.</title>
        <authorList>
            <person name="Goeker M."/>
        </authorList>
    </citation>
    <scope>NUCLEOTIDE SEQUENCE [LARGE SCALE GENOMIC DNA]</scope>
    <source>
        <strain evidence="2 3">DSM 9768</strain>
    </source>
</reference>
<comment type="caution">
    <text evidence="2">The sequence shown here is derived from an EMBL/GenBank/DDBJ whole genome shotgun (WGS) entry which is preliminary data.</text>
</comment>
<gene>
    <name evidence="2" type="ORF">J2S74_000976</name>
</gene>
<protein>
    <submittedName>
        <fullName evidence="2">Prolipoprotein diacylglyceryltransferase</fullName>
    </submittedName>
</protein>
<dbReference type="Proteomes" id="UP001230005">
    <property type="component" value="Unassembled WGS sequence"/>
</dbReference>